<sequence>MESLAQTIKSTTPVIQQICQVSGTPGASIGVMKGGRLVTTLGVGRHNLLDEMSVPDDQTIYHIASLTKTMTAAAIGILVEEGKLAFDTPLKTVLPDFKPRDPVLQAANIQDLLSHRTGMPGWNSLWAQGAETPHLPMTSLLRTLSVLPSSAPFRDSFLYWNFGYSLLGYIIERVSGQSCGTFMTERIFKPLGMHRSALPAGDFETGNYAKAYQPLANGGFVECPRPYGRDGVVTGPSGGVRTSVHDMLIFYNELLRARRAEIESTATPQGGVLKQVLHLTSGHNFLSRTVDREQSMGSGILRVQLPGSFGAIGYNFEHMPSMPKLGNSSDSQLILYNQGSYSGYLSSVFLVPEEDLVIVVLSNSLAWSDTADWIGQFLLEQILDLGNKHDFVKLAQQVVDRRKAQFLEAEKQFAAEKKASESKRPLDEFVGDYHHEAGTFFVRVSLGDGGLRACFQGFEGDSYNLQIVEQDVLSFFTPRDDQVRRGRWPSAHLNDFKFRFYTDASDIIVGMKWSIESAVKEPSTLIKTPIRSPPPRSSYYLP</sequence>
<evidence type="ECO:0000313" key="1">
    <source>
        <dbReference type="EMBL" id="KAJ8130100.1"/>
    </source>
</evidence>
<reference evidence="1" key="1">
    <citation type="submission" date="2022-12" db="EMBL/GenBank/DDBJ databases">
        <title>Genome Sequence of Lasiodiplodia mahajangana.</title>
        <authorList>
            <person name="Buettner E."/>
        </authorList>
    </citation>
    <scope>NUCLEOTIDE SEQUENCE</scope>
    <source>
        <strain evidence="1">VT137</strain>
    </source>
</reference>
<dbReference type="Proteomes" id="UP001153332">
    <property type="component" value="Unassembled WGS sequence"/>
</dbReference>
<accession>A0ACC2JRH0</accession>
<protein>
    <submittedName>
        <fullName evidence="1">Uncharacterized protein</fullName>
    </submittedName>
</protein>
<gene>
    <name evidence="1" type="ORF">O1611_g3530</name>
</gene>
<keyword evidence="2" id="KW-1185">Reference proteome</keyword>
<name>A0ACC2JRH0_9PEZI</name>
<evidence type="ECO:0000313" key="2">
    <source>
        <dbReference type="Proteomes" id="UP001153332"/>
    </source>
</evidence>
<comment type="caution">
    <text evidence="1">The sequence shown here is derived from an EMBL/GenBank/DDBJ whole genome shotgun (WGS) entry which is preliminary data.</text>
</comment>
<organism evidence="1 2">
    <name type="scientific">Lasiodiplodia mahajangana</name>
    <dbReference type="NCBI Taxonomy" id="1108764"/>
    <lineage>
        <taxon>Eukaryota</taxon>
        <taxon>Fungi</taxon>
        <taxon>Dikarya</taxon>
        <taxon>Ascomycota</taxon>
        <taxon>Pezizomycotina</taxon>
        <taxon>Dothideomycetes</taxon>
        <taxon>Dothideomycetes incertae sedis</taxon>
        <taxon>Botryosphaeriales</taxon>
        <taxon>Botryosphaeriaceae</taxon>
        <taxon>Lasiodiplodia</taxon>
    </lineage>
</organism>
<proteinExistence type="predicted"/>
<dbReference type="EMBL" id="JAPUUL010000581">
    <property type="protein sequence ID" value="KAJ8130100.1"/>
    <property type="molecule type" value="Genomic_DNA"/>
</dbReference>